<dbReference type="InterPro" id="IPR036300">
    <property type="entry name" value="MIR_dom_sf"/>
</dbReference>
<dbReference type="InterPro" id="IPR016093">
    <property type="entry name" value="MIR_motif"/>
</dbReference>
<feature type="non-terminal residue" evidence="4">
    <location>
        <position position="1"/>
    </location>
</feature>
<organism evidence="4">
    <name type="scientific">Phaeodactylum tricornutum</name>
    <name type="common">Diatom</name>
    <dbReference type="NCBI Taxonomy" id="2850"/>
    <lineage>
        <taxon>Eukaryota</taxon>
        <taxon>Sar</taxon>
        <taxon>Stramenopiles</taxon>
        <taxon>Ochrophyta</taxon>
        <taxon>Bacillariophyta</taxon>
        <taxon>Bacillariophyceae</taxon>
        <taxon>Bacillariophycidae</taxon>
        <taxon>Naviculales</taxon>
        <taxon>Phaeodactylaceae</taxon>
        <taxon>Phaeodactylum</taxon>
    </lineage>
</organism>
<sequence>TDDELVTCGSVIKISHVDTGYYLNSEPKNLNSGSGQQLVTFVADPGTQNTLWWLRPAHHGGPSEYTDKGDAASCQLAQPVPCGSMFRLTHTDTLKNLHSHGVKSVLSQQQEVSAYGKGDGNGDGGDNWMVECAGHYWKRDEAVRFFHIDTQKYLGTASNVEFNESTCGRQCPIMGHLEAFGRASTDKYTTLKVEQGIHLSM</sequence>
<name>A0A8J9S5C5_PHATR</name>
<dbReference type="PANTHER" id="PTHR46809:SF2">
    <property type="entry name" value="GH21273P"/>
    <property type="match status" value="1"/>
</dbReference>
<dbReference type="SMART" id="SM00472">
    <property type="entry name" value="MIR"/>
    <property type="match status" value="2"/>
</dbReference>
<feature type="domain" description="MIR" evidence="3">
    <location>
        <begin position="77"/>
        <end position="133"/>
    </location>
</feature>
<dbReference type="PANTHER" id="PTHR46809">
    <property type="entry name" value="STROMAL CELL-DERIVED FACTOR 2-LIKE PROTEIN"/>
    <property type="match status" value="1"/>
</dbReference>
<evidence type="ECO:0000256" key="1">
    <source>
        <dbReference type="ARBA" id="ARBA00022729"/>
    </source>
</evidence>
<protein>
    <recommendedName>
        <fullName evidence="3">MIR domain-containing protein</fullName>
    </recommendedName>
</protein>
<proteinExistence type="predicted"/>
<dbReference type="EMBL" id="OU594960">
    <property type="protein sequence ID" value="CAG9283585.1"/>
    <property type="molecule type" value="Genomic_DNA"/>
</dbReference>
<dbReference type="SUPFAM" id="SSF82109">
    <property type="entry name" value="MIR domain"/>
    <property type="match status" value="1"/>
</dbReference>
<keyword evidence="1" id="KW-0732">Signal</keyword>
<gene>
    <name evidence="4" type="ORF">PTTT1_LOCUS23279</name>
</gene>
<keyword evidence="2" id="KW-0677">Repeat</keyword>
<accession>A0A8J9S5C5</accession>
<dbReference type="Proteomes" id="UP000836788">
    <property type="component" value="Chromosome 19"/>
</dbReference>
<evidence type="ECO:0000256" key="2">
    <source>
        <dbReference type="ARBA" id="ARBA00022737"/>
    </source>
</evidence>
<dbReference type="CDD" id="cd23279">
    <property type="entry name" value="beta-trefoil_MIR_SDF2-like"/>
    <property type="match status" value="1"/>
</dbReference>
<dbReference type="Gene3D" id="2.80.10.50">
    <property type="match status" value="1"/>
</dbReference>
<dbReference type="AlphaFoldDB" id="A0A8J9S5C5"/>
<evidence type="ECO:0000313" key="4">
    <source>
        <dbReference type="EMBL" id="CAG9283585.1"/>
    </source>
</evidence>
<dbReference type="PROSITE" id="PS50919">
    <property type="entry name" value="MIR"/>
    <property type="match status" value="2"/>
</dbReference>
<evidence type="ECO:0000259" key="3">
    <source>
        <dbReference type="PROSITE" id="PS50919"/>
    </source>
</evidence>
<reference evidence="4" key="1">
    <citation type="submission" date="2022-02" db="EMBL/GenBank/DDBJ databases">
        <authorList>
            <person name="Giguere J D."/>
        </authorList>
    </citation>
    <scope>NUCLEOTIDE SEQUENCE</scope>
    <source>
        <strain evidence="4">CCAP 1055/1</strain>
    </source>
</reference>
<feature type="domain" description="MIR" evidence="3">
    <location>
        <begin position="3"/>
        <end position="57"/>
    </location>
</feature>